<comment type="caution">
    <text evidence="2">The sequence shown here is derived from an EMBL/GenBank/DDBJ whole genome shotgun (WGS) entry which is preliminary data.</text>
</comment>
<dbReference type="EMBL" id="JAYJLD010000003">
    <property type="protein sequence ID" value="MEB3100596.1"/>
    <property type="molecule type" value="Genomic_DNA"/>
</dbReference>
<evidence type="ECO:0000313" key="3">
    <source>
        <dbReference type="Proteomes" id="UP001310386"/>
    </source>
</evidence>
<gene>
    <name evidence="2" type="ORF">VF724_02855</name>
</gene>
<proteinExistence type="predicted"/>
<name>A0ABU5ZH20_9BACL</name>
<sequence length="195" mass="20900">MKKKLSALLILVMLFSMASVTAFADEKLATGLSVLLDGKTVSVGSATYVMDGHSLVPYRSFDGQLGAEIVWDAASQMRIIAGTTYGPVRFLAELFGCKVGFDSQSKMVSIQSSASPGFSVYGVTDGQVLNSDSVKVAVAVFNHQLAGFRKETAPAARHGHVHLWMDGDPSDPKSAYKMSAGKRCRSTIFNPESIR</sequence>
<reference evidence="2" key="1">
    <citation type="submission" date="2023-12" db="EMBL/GenBank/DDBJ databases">
        <title>Fervidustalea candida gen. nov., sp. nov., a novel member of the family Paenibacillaceae isolated from a geothermal area.</title>
        <authorList>
            <person name="Li W.-J."/>
            <person name="Jiao J.-Y."/>
            <person name="Chen Y."/>
        </authorList>
    </citation>
    <scope>NUCLEOTIDE SEQUENCE</scope>
    <source>
        <strain evidence="2">SYSU GA230002</strain>
    </source>
</reference>
<protein>
    <submittedName>
        <fullName evidence="2">Copper amine oxidase N-terminal domain-containing protein</fullName>
    </submittedName>
</protein>
<evidence type="ECO:0000256" key="1">
    <source>
        <dbReference type="SAM" id="SignalP"/>
    </source>
</evidence>
<evidence type="ECO:0000313" key="2">
    <source>
        <dbReference type="EMBL" id="MEB3100596.1"/>
    </source>
</evidence>
<feature type="signal peptide" evidence="1">
    <location>
        <begin position="1"/>
        <end position="24"/>
    </location>
</feature>
<feature type="chain" id="PRO_5045214637" evidence="1">
    <location>
        <begin position="25"/>
        <end position="195"/>
    </location>
</feature>
<keyword evidence="3" id="KW-1185">Reference proteome</keyword>
<dbReference type="Proteomes" id="UP001310386">
    <property type="component" value="Unassembled WGS sequence"/>
</dbReference>
<dbReference type="RefSeq" id="WP_371752712.1">
    <property type="nucleotide sequence ID" value="NZ_JAYJLD010000003.1"/>
</dbReference>
<accession>A0ABU5ZH20</accession>
<organism evidence="2 3">
    <name type="scientific">Ferviditalea candida</name>
    <dbReference type="NCBI Taxonomy" id="3108399"/>
    <lineage>
        <taxon>Bacteria</taxon>
        <taxon>Bacillati</taxon>
        <taxon>Bacillota</taxon>
        <taxon>Bacilli</taxon>
        <taxon>Bacillales</taxon>
        <taxon>Paenibacillaceae</taxon>
        <taxon>Ferviditalea</taxon>
    </lineage>
</organism>
<keyword evidence="1" id="KW-0732">Signal</keyword>